<sequence length="43" mass="5139">MRTFPFMPGRCPCGAPATPGNQRCRKCRARWRWHRRKSRHDGI</sequence>
<reference evidence="1 2" key="1">
    <citation type="submission" date="2018-03" db="EMBL/GenBank/DDBJ databases">
        <title>Genomic Encyclopedia of Type Strains, Phase III (KMG-III): the genomes of soil and plant-associated and newly described type strains.</title>
        <authorList>
            <person name="Whitman W."/>
        </authorList>
    </citation>
    <scope>NUCLEOTIDE SEQUENCE [LARGE SCALE GENOMIC DNA]</scope>
    <source>
        <strain evidence="1 2">CGMCC 4.7104</strain>
    </source>
</reference>
<gene>
    <name evidence="1" type="ORF">B0I32_10723</name>
</gene>
<proteinExistence type="predicted"/>
<dbReference type="Proteomes" id="UP000238312">
    <property type="component" value="Unassembled WGS sequence"/>
</dbReference>
<organism evidence="1 2">
    <name type="scientific">Nonomuraea fuscirosea</name>
    <dbReference type="NCBI Taxonomy" id="1291556"/>
    <lineage>
        <taxon>Bacteria</taxon>
        <taxon>Bacillati</taxon>
        <taxon>Actinomycetota</taxon>
        <taxon>Actinomycetes</taxon>
        <taxon>Streptosporangiales</taxon>
        <taxon>Streptosporangiaceae</taxon>
        <taxon>Nonomuraea</taxon>
    </lineage>
</organism>
<comment type="caution">
    <text evidence="1">The sequence shown here is derived from an EMBL/GenBank/DDBJ whole genome shotgun (WGS) entry which is preliminary data.</text>
</comment>
<keyword evidence="2" id="KW-1185">Reference proteome</keyword>
<dbReference type="AlphaFoldDB" id="A0A2T0N0H0"/>
<accession>A0A2T0N0H0</accession>
<protein>
    <submittedName>
        <fullName evidence="1">Uncharacterized protein</fullName>
    </submittedName>
</protein>
<name>A0A2T0N0H0_9ACTN</name>
<evidence type="ECO:0000313" key="1">
    <source>
        <dbReference type="EMBL" id="PRX65263.1"/>
    </source>
</evidence>
<dbReference type="RefSeq" id="WP_281262605.1">
    <property type="nucleotide sequence ID" value="NZ_PVNG01000007.1"/>
</dbReference>
<dbReference type="EMBL" id="PVNG01000007">
    <property type="protein sequence ID" value="PRX65263.1"/>
    <property type="molecule type" value="Genomic_DNA"/>
</dbReference>
<evidence type="ECO:0000313" key="2">
    <source>
        <dbReference type="Proteomes" id="UP000238312"/>
    </source>
</evidence>